<dbReference type="InterPro" id="IPR036849">
    <property type="entry name" value="Enolase-like_C_sf"/>
</dbReference>
<dbReference type="SUPFAM" id="SSF54826">
    <property type="entry name" value="Enolase N-terminal domain-like"/>
    <property type="match status" value="1"/>
</dbReference>
<dbReference type="EMBL" id="CP003984">
    <property type="protein sequence ID" value="AII87858.1"/>
    <property type="molecule type" value="Genomic_DNA"/>
</dbReference>
<name>A0AAN0RKF8_9RHOB</name>
<evidence type="ECO:0000256" key="1">
    <source>
        <dbReference type="ARBA" id="ARBA00001426"/>
    </source>
</evidence>
<dbReference type="InterPro" id="IPR029017">
    <property type="entry name" value="Enolase-like_N"/>
</dbReference>
<feature type="domain" description="Mandelate racemase/muconate lactonizing enzyme C-terminal" evidence="4">
    <location>
        <begin position="142"/>
        <end position="249"/>
    </location>
</feature>
<evidence type="ECO:0000313" key="5">
    <source>
        <dbReference type="EMBL" id="AII87858.1"/>
    </source>
</evidence>
<proteinExistence type="predicted"/>
<dbReference type="PANTHER" id="PTHR48080">
    <property type="entry name" value="D-GALACTONATE DEHYDRATASE-RELATED"/>
    <property type="match status" value="1"/>
</dbReference>
<comment type="catalytic activity">
    <reaction evidence="1">
        <text>D-glucarate = 5-dehydro-4-deoxy-D-glucarate + H2O</text>
        <dbReference type="Rhea" id="RHEA:14573"/>
        <dbReference type="ChEBI" id="CHEBI:15377"/>
        <dbReference type="ChEBI" id="CHEBI:30612"/>
        <dbReference type="ChEBI" id="CHEBI:42819"/>
        <dbReference type="EC" id="4.2.1.40"/>
    </reaction>
</comment>
<dbReference type="Gene3D" id="3.20.20.120">
    <property type="entry name" value="Enolase-like C-terminal domain"/>
    <property type="match status" value="1"/>
</dbReference>
<keyword evidence="5" id="KW-0456">Lyase</keyword>
<dbReference type="RefSeq" id="WP_052377159.1">
    <property type="nucleotide sequence ID" value="NZ_CP003984.1"/>
</dbReference>
<dbReference type="Proteomes" id="UP000028680">
    <property type="component" value="Chromosome"/>
</dbReference>
<accession>A0AAN0RKF8</accession>
<organism evidence="5 6">
    <name type="scientific">Planktomarina temperata RCA23</name>
    <dbReference type="NCBI Taxonomy" id="666509"/>
    <lineage>
        <taxon>Bacteria</taxon>
        <taxon>Pseudomonadati</taxon>
        <taxon>Pseudomonadota</taxon>
        <taxon>Alphaproteobacteria</taxon>
        <taxon>Rhodobacterales</taxon>
        <taxon>Paracoccaceae</taxon>
        <taxon>Planktomarina</taxon>
    </lineage>
</organism>
<dbReference type="InterPro" id="IPR013342">
    <property type="entry name" value="Mandelate_racemase_C"/>
</dbReference>
<dbReference type="InterPro" id="IPR034593">
    <property type="entry name" value="DgoD-like"/>
</dbReference>
<sequence>MSSINAVIPYVIHHPEPNDGGRMRWTCLLKITDQAGNEGWGEAVAMWPEACHAISTLISSGLQNIVLGRRASEVTSLWQDLRNHSWWYGRGGLTSFAIAAIDTAIWDLWGQQINRPVHALLGGIISAGLPSQAPLHVNQSSIEELVEFVVSLQKRGYRSAKLGFNSKGSFPLGPNPTETVRSTMELLRAATGPKFGLMVDIGNGLNLSIEQAISFCKSLEPLNLGWIDEPLDPDDWQGYQRLRGSTQLPIGYGERNYRVEDYECTIARGDCDVLSIDVSRAEGITGYRKVLDLAEAAGLKTGPHSWSTAISSAASLQVAATSSTSCFFEMKPLQSPVQQGLALPELLFDTNGNFTPSDAPGLGIRVNHAVLKNFTVTR</sequence>
<dbReference type="SMART" id="SM00922">
    <property type="entry name" value="MR_MLE"/>
    <property type="match status" value="1"/>
</dbReference>
<dbReference type="KEGG" id="ptp:RCA23_c23350"/>
<evidence type="ECO:0000313" key="6">
    <source>
        <dbReference type="Proteomes" id="UP000028680"/>
    </source>
</evidence>
<evidence type="ECO:0000256" key="2">
    <source>
        <dbReference type="ARBA" id="ARBA00005183"/>
    </source>
</evidence>
<gene>
    <name evidence="5" type="ORF">RCA23_c23350</name>
</gene>
<dbReference type="Pfam" id="PF13378">
    <property type="entry name" value="MR_MLE_C"/>
    <property type="match status" value="1"/>
</dbReference>
<dbReference type="PANTHER" id="PTHR48080:SF4">
    <property type="entry name" value="GLUCARATE DEHYDRATASE"/>
    <property type="match status" value="1"/>
</dbReference>
<dbReference type="SUPFAM" id="SSF51604">
    <property type="entry name" value="Enolase C-terminal domain-like"/>
    <property type="match status" value="1"/>
</dbReference>
<dbReference type="Pfam" id="PF02746">
    <property type="entry name" value="MR_MLE_N"/>
    <property type="match status" value="1"/>
</dbReference>
<dbReference type="EC" id="4.2.1.40" evidence="3"/>
<evidence type="ECO:0000256" key="3">
    <source>
        <dbReference type="ARBA" id="ARBA00011973"/>
    </source>
</evidence>
<dbReference type="AlphaFoldDB" id="A0AAN0RKF8"/>
<dbReference type="InterPro" id="IPR029065">
    <property type="entry name" value="Enolase_C-like"/>
</dbReference>
<comment type="pathway">
    <text evidence="2">Carbohydrate acid metabolism; D-glucarate degradation; 2,5-dioxopentanoate from D-glucarate: step 1/2.</text>
</comment>
<dbReference type="InterPro" id="IPR013341">
    <property type="entry name" value="Mandelate_racemase_N_dom"/>
</dbReference>
<keyword evidence="6" id="KW-1185">Reference proteome</keyword>
<evidence type="ECO:0000259" key="4">
    <source>
        <dbReference type="SMART" id="SM00922"/>
    </source>
</evidence>
<reference evidence="5 6" key="1">
    <citation type="journal article" date="2014" name="ISME J.">
        <title>Adaptation of an abundant Roseobacter RCA organism to pelagic systems revealed by genomic and transcriptomic analyses.</title>
        <authorList>
            <person name="Voget S."/>
            <person name="Wemheuer B."/>
            <person name="Brinkhoff T."/>
            <person name="Vollmers J."/>
            <person name="Dietrich S."/>
            <person name="Giebel H.A."/>
            <person name="Beardsley C."/>
            <person name="Sardemann C."/>
            <person name="Bakenhus I."/>
            <person name="Billerbeck S."/>
            <person name="Daniel R."/>
            <person name="Simon M."/>
        </authorList>
    </citation>
    <scope>NUCLEOTIDE SEQUENCE [LARGE SCALE GENOMIC DNA]</scope>
    <source>
        <strain evidence="5 6">RCA23</strain>
    </source>
</reference>
<dbReference type="Gene3D" id="3.30.390.10">
    <property type="entry name" value="Enolase-like, N-terminal domain"/>
    <property type="match status" value="1"/>
</dbReference>
<dbReference type="CDD" id="cd03316">
    <property type="entry name" value="MR_like"/>
    <property type="match status" value="1"/>
</dbReference>
<protein>
    <recommendedName>
        <fullName evidence="3">glucarate dehydratase</fullName>
        <ecNumber evidence="3">4.2.1.40</ecNumber>
    </recommendedName>
</protein>
<dbReference type="GO" id="GO:0008872">
    <property type="term" value="F:glucarate dehydratase activity"/>
    <property type="evidence" value="ECO:0007669"/>
    <property type="project" value="UniProtKB-EC"/>
</dbReference>